<reference evidence="2" key="2">
    <citation type="submission" date="2015-06" db="EMBL/GenBank/DDBJ databases">
        <authorList>
            <person name="Radhakrishnan R."/>
            <person name="Underwood A."/>
            <person name="Al-Shahib A."/>
        </authorList>
    </citation>
    <scope>NUCLEOTIDE SEQUENCE</scope>
    <source>
        <strain evidence="2">P19_London_7_VIM_2_05_10</strain>
    </source>
</reference>
<dbReference type="Proteomes" id="UP000284767">
    <property type="component" value="Unassembled WGS sequence"/>
</dbReference>
<reference evidence="8" key="1">
    <citation type="submission" date="2015-06" db="EMBL/GenBank/DDBJ databases">
        <authorList>
            <person name="Radhakrishnan Rajesh"/>
            <person name="Underwood Anthony"/>
            <person name="Al-Shahib Ali"/>
        </authorList>
    </citation>
    <scope>NUCLEOTIDE SEQUENCE [LARGE SCALE GENOMIC DNA]</scope>
    <source>
        <strain evidence="8">P19_London_7_VIM_2_05_10</strain>
    </source>
</reference>
<dbReference type="EMBL" id="WOAD01000001">
    <property type="protein sequence ID" value="MUI33512.1"/>
    <property type="molecule type" value="Genomic_DNA"/>
</dbReference>
<proteinExistence type="predicted"/>
<reference evidence="4" key="4">
    <citation type="submission" date="2017-05" db="EMBL/GenBank/DDBJ databases">
        <authorList>
            <person name="Song R."/>
            <person name="Chenine A.L."/>
            <person name="Ruprecht R.M."/>
        </authorList>
    </citation>
    <scope>NUCLEOTIDE SEQUENCE [LARGE SCALE GENOMIC DNA]</scope>
    <source>
        <strain evidence="4">S567_C10_BS</strain>
    </source>
</reference>
<feature type="signal peptide" evidence="1">
    <location>
        <begin position="1"/>
        <end position="22"/>
    </location>
</feature>
<evidence type="ECO:0000313" key="9">
    <source>
        <dbReference type="Proteomes" id="UP000194857"/>
    </source>
</evidence>
<evidence type="ECO:0000313" key="2">
    <source>
        <dbReference type="EMBL" id="CRP01851.1"/>
    </source>
</evidence>
<reference evidence="5 10" key="6">
    <citation type="submission" date="2018-07" db="EMBL/GenBank/DDBJ databases">
        <title>Mechanisms of high-level aminoglycoside resistance among Gram-negative pathogens in Brazil.</title>
        <authorList>
            <person name="Ballaben A.S."/>
            <person name="Darini A.L.C."/>
            <person name="Doi Y."/>
        </authorList>
    </citation>
    <scope>NUCLEOTIDE SEQUENCE [LARGE SCALE GENOMIC DNA]</scope>
    <source>
        <strain evidence="5 10">B2-305</strain>
    </source>
</reference>
<dbReference type="EMBL" id="CVVU01000202">
    <property type="protein sequence ID" value="CRP01851.1"/>
    <property type="molecule type" value="Genomic_DNA"/>
</dbReference>
<evidence type="ECO:0000313" key="6">
    <source>
        <dbReference type="EMBL" id="RPM21737.1"/>
    </source>
</evidence>
<reference evidence="3 12" key="8">
    <citation type="submission" date="2019-11" db="EMBL/GenBank/DDBJ databases">
        <title>Genomes of ocular Pseudomonas aeruginosa isolates.</title>
        <authorList>
            <person name="Khan M."/>
            <person name="Rice S.A."/>
            <person name="Willcox M.D.P."/>
            <person name="Stapleton F."/>
        </authorList>
    </citation>
    <scope>NUCLEOTIDE SEQUENCE [LARGE SCALE GENOMIC DNA]</scope>
    <source>
        <strain evidence="3 12">PA221</strain>
    </source>
</reference>
<evidence type="ECO:0000313" key="3">
    <source>
        <dbReference type="EMBL" id="MUI33512.1"/>
    </source>
</evidence>
<keyword evidence="4" id="KW-0282">Flagellum</keyword>
<sequence length="341" mass="37372">MRIRGYTCAAALMLSISGLSVAEEASVDQARDALAKKNDDADSAKALEEVFQAAEKSYTLLKKGERTLTYGFDYALVRDQRLTLVPLTKTSGGTQIYGLAGRQSQSQHTFTNSFTFDYGIWDNLTFSFRLPLVAKYDTEMDTHAYSLGDVSATLRWQPWAAVRGRPVTTLYTTIGLPTGDSPYKTNLDKDISTGNGYYSLGFGANMSYVIDPVVLYGSLGYTWNLPVDDVHQTLADNSQLEKVSPGNTINFNMGMAYALSYDVSLATSYQMAYTLKNRYHTTAGTFESSEQTSSIMNFSLGLRTSPDYIVNVNAGFGLTEDSPDVLLGLSVPLDIKGLKAQ</sequence>
<accession>A0A1S1BXG3</accession>
<reference evidence="6 11" key="7">
    <citation type="submission" date="2019-01" db="EMBL/GenBank/DDBJ databases">
        <title>The Pseudomonas aeruginosa pan-genome provides new insights on its population structure, horizontal gene transfer and pathogenicity.</title>
        <authorList>
            <person name="Freschi L."/>
            <person name="Vincent A.T."/>
            <person name="Jeukens J."/>
            <person name="Emond-Rheault J.-G."/>
            <person name="Kukavica-Ibrulj I."/>
            <person name="Dupont M.-J."/>
            <person name="Charette S.J."/>
            <person name="Boyle B."/>
            <person name="Levesque R.C."/>
        </authorList>
    </citation>
    <scope>NUCLEOTIDE SEQUENCE [LARGE SCALE GENOMIC DNA]</scope>
    <source>
        <strain evidence="6 11">PA-W36</strain>
    </source>
</reference>
<dbReference type="OMA" id="AKYDTER"/>
<dbReference type="Proteomes" id="UP001297540">
    <property type="component" value="Chromosome"/>
</dbReference>
<dbReference type="AlphaFoldDB" id="A0A0C7AFM5"/>
<reference evidence="7" key="10">
    <citation type="submission" date="2023-10" db="EMBL/GenBank/DDBJ databases">
        <title>Pathogen: clinical or host-associated sample.</title>
        <authorList>
            <person name="Hergert J."/>
            <person name="Casey R."/>
            <person name="Wagner J."/>
            <person name="Young E.L."/>
            <person name="Oakeson K.F."/>
        </authorList>
    </citation>
    <scope>NUCLEOTIDE SEQUENCE</scope>
    <source>
        <strain evidence="7">2021CK-01020</strain>
    </source>
</reference>
<dbReference type="EMBL" id="NSNE01000002">
    <property type="protein sequence ID" value="RPM21737.1"/>
    <property type="molecule type" value="Genomic_DNA"/>
</dbReference>
<dbReference type="EMBL" id="CP136986">
    <property type="protein sequence ID" value="WOS75159.1"/>
    <property type="molecule type" value="Genomic_DNA"/>
</dbReference>
<dbReference type="Proteomes" id="UP000253594">
    <property type="component" value="Unassembled WGS sequence"/>
</dbReference>
<feature type="chain" id="PRO_5015035326" evidence="1">
    <location>
        <begin position="23"/>
        <end position="341"/>
    </location>
</feature>
<dbReference type="SMR" id="A0A0C7AFM5"/>
<accession>A0A0C7AFM5</accession>
<gene>
    <name evidence="4" type="ORF">CAZ10_29880</name>
    <name evidence="5" type="ORF">DT376_23725</name>
    <name evidence="3" type="ORF">GNQ48_00735</name>
    <name evidence="6" type="ORF">IPC1295_05580</name>
    <name evidence="7" type="ORF">L4V69_21915</name>
    <name evidence="2" type="ORF">PAERUG_P19_London_7_VIM_2_05_10_03169</name>
</gene>
<dbReference type="EMBL" id="NFFZ01000022">
    <property type="protein sequence ID" value="OTI56325.1"/>
    <property type="molecule type" value="Genomic_DNA"/>
</dbReference>
<dbReference type="Proteomes" id="UP000194857">
    <property type="component" value="Unassembled WGS sequence"/>
</dbReference>
<evidence type="ECO:0000313" key="5">
    <source>
        <dbReference type="EMBL" id="RCI72443.1"/>
    </source>
</evidence>
<evidence type="ECO:0000313" key="7">
    <source>
        <dbReference type="EMBL" id="WOS75159.1"/>
    </source>
</evidence>
<keyword evidence="4" id="KW-0966">Cell projection</keyword>
<dbReference type="EMBL" id="QORE01000951">
    <property type="protein sequence ID" value="RCI72443.1"/>
    <property type="molecule type" value="Genomic_DNA"/>
</dbReference>
<organism evidence="6 11">
    <name type="scientific">Pseudomonas aeruginosa</name>
    <dbReference type="NCBI Taxonomy" id="287"/>
    <lineage>
        <taxon>Bacteria</taxon>
        <taxon>Pseudomonadati</taxon>
        <taxon>Pseudomonadota</taxon>
        <taxon>Gammaproteobacteria</taxon>
        <taxon>Pseudomonadales</taxon>
        <taxon>Pseudomonadaceae</taxon>
        <taxon>Pseudomonas</taxon>
    </lineage>
</organism>
<dbReference type="RefSeq" id="WP_003120313.1">
    <property type="nucleotide sequence ID" value="NZ_AP014622.1"/>
</dbReference>
<evidence type="ECO:0000313" key="4">
    <source>
        <dbReference type="EMBL" id="OTI56325.1"/>
    </source>
</evidence>
<dbReference type="Proteomes" id="UP000433532">
    <property type="component" value="Unassembled WGS sequence"/>
</dbReference>
<reference evidence="9" key="3">
    <citation type="submission" date="2017-05" db="EMBL/GenBank/DDBJ databases">
        <authorList>
            <person name="Giani T."/>
            <person name="Arena F."/>
            <person name="Pollini S."/>
            <person name="Di Pilato V."/>
            <person name="D'Andrea M.M."/>
            <person name="Henrici De Angelis L."/>
            <person name="Bassetti M."/>
            <person name="Rossolini G.M."/>
        </authorList>
    </citation>
    <scope>NUCLEOTIDE SEQUENCE [LARGE SCALE GENOMIC DNA]</scope>
    <source>
        <strain evidence="9">S567_C10_BS</strain>
    </source>
</reference>
<keyword evidence="1" id="KW-0732">Signal</keyword>
<evidence type="ECO:0000313" key="10">
    <source>
        <dbReference type="Proteomes" id="UP000253594"/>
    </source>
</evidence>
<name>A0A0C7AFM5_PSEAI</name>
<evidence type="ECO:0000313" key="11">
    <source>
        <dbReference type="Proteomes" id="UP000284767"/>
    </source>
</evidence>
<keyword evidence="4" id="KW-0969">Cilium</keyword>
<evidence type="ECO:0000256" key="1">
    <source>
        <dbReference type="SAM" id="SignalP"/>
    </source>
</evidence>
<evidence type="ECO:0000313" key="12">
    <source>
        <dbReference type="Proteomes" id="UP000433532"/>
    </source>
</evidence>
<evidence type="ECO:0000313" key="8">
    <source>
        <dbReference type="Proteomes" id="UP000045039"/>
    </source>
</evidence>
<reference evidence="6 11" key="5">
    <citation type="submission" date="2017-08" db="EMBL/GenBank/DDBJ databases">
        <authorList>
            <person name="Feschi L."/>
            <person name="Jeukens J."/>
            <person name="Emond-Rheault J.-G."/>
            <person name="Kukavica-Ibrulj I."/>
            <person name="Boyle B."/>
            <person name="Levesque R.C."/>
        </authorList>
    </citation>
    <scope>NUCLEOTIDE SEQUENCE [LARGE SCALE GENOMIC DNA]</scope>
    <source>
        <strain evidence="6 11">PA-W36</strain>
    </source>
</reference>
<dbReference type="Proteomes" id="UP000045039">
    <property type="component" value="Unassembled WGS sequence"/>
</dbReference>
<reference evidence="7" key="9">
    <citation type="submission" date="2023-06" db="EMBL/GenBank/DDBJ databases">
        <authorList>
            <consortium name="Clinical and Environmental Microbiology Branch: Whole genome sequencing antimicrobial resistance pathogens in the healthcare setting"/>
        </authorList>
    </citation>
    <scope>NUCLEOTIDE SEQUENCE</scope>
    <source>
        <strain evidence="7">2021CK-01020</strain>
    </source>
</reference>
<protein>
    <submittedName>
        <fullName evidence="4">Flagellar protein FilC</fullName>
    </submittedName>
    <submittedName>
        <fullName evidence="6">Transporter</fullName>
    </submittedName>
</protein>